<proteinExistence type="predicted"/>
<feature type="domain" description="Glycosyl transferase CAP10" evidence="1">
    <location>
        <begin position="345"/>
        <end position="650"/>
    </location>
</feature>
<dbReference type="Proteomes" id="UP000053477">
    <property type="component" value="Unassembled WGS sequence"/>
</dbReference>
<name>A0A0H2SI43_9AGAM</name>
<dbReference type="InterPro" id="IPR051091">
    <property type="entry name" value="O-Glucosyltr/Glycosyltrsf_90"/>
</dbReference>
<reference evidence="2 3" key="1">
    <citation type="submission" date="2015-04" db="EMBL/GenBank/DDBJ databases">
        <title>Complete genome sequence of Schizopora paradoxa KUC8140, a cosmopolitan wood degrader in East Asia.</title>
        <authorList>
            <consortium name="DOE Joint Genome Institute"/>
            <person name="Min B."/>
            <person name="Park H."/>
            <person name="Jang Y."/>
            <person name="Kim J.-J."/>
            <person name="Kim K.H."/>
            <person name="Pangilinan J."/>
            <person name="Lipzen A."/>
            <person name="Riley R."/>
            <person name="Grigoriev I.V."/>
            <person name="Spatafora J.W."/>
            <person name="Choi I.-G."/>
        </authorList>
    </citation>
    <scope>NUCLEOTIDE SEQUENCE [LARGE SCALE GENOMIC DNA]</scope>
    <source>
        <strain evidence="2 3">KUC8140</strain>
    </source>
</reference>
<sequence length="662" mass="76879">MRHADRTFCLPKLIRRRSRTSVFCLFAFILITFTFLSSSPSESSEDVPRPWIPKYLDWTNSRPKEGSGWVDIEVDVGGDVDELPNIPPTLQNDEEETDDYYDSLDGARNRAAQHTWNANGLLTTNTEAPHPIYELIRKAESKWTEKNAKASRTIEQAVKEYERRYGRPPPTGFDEWWNYVVKHNVRLPDEYDQIYRDLEPYWGIDPEDLHTSQREWEAHRDSWTIGKDLPKEPVTILNTSLPDGMLMDYLEWQISPQLLLMGDLWRHVPPFHATFSPHDAPNERIEWAWKEAALDAAKRGTFVKPNDLPPRERFGWATVCPPGSPTHEDTPVIGSLPTPQRSKTFIHDHVASMDVCQHPQHLLLHGNFLSASVEPIPDRFPAPQFSYCSTSIHGDIRAISLYATDDFVRDDTRWEDKVDDRLVWRGGPTGMWHIEAPNVTWRNSQRIRLVNYTAGRIDSGSEFEDSFEVVRYLRPYRGPEEPVGEPLERHRSAMNRAMMDVGFAADYGNCEGIACDIMAEELGQRDHKSQQEMGKYKYFIDVDGNGWSARFRRLMSTYSLVFKTTLFAEWFSERVQPWVHYVPIQLDYSDLYDSLVFFAGDLAGEGAHDELARRIGAQGRDWVSKYWRKEDMVAYSFRLWLEYARVMSPDRKNMNFELPRRG</sequence>
<organism evidence="2 3">
    <name type="scientific">Schizopora paradoxa</name>
    <dbReference type="NCBI Taxonomy" id="27342"/>
    <lineage>
        <taxon>Eukaryota</taxon>
        <taxon>Fungi</taxon>
        <taxon>Dikarya</taxon>
        <taxon>Basidiomycota</taxon>
        <taxon>Agaricomycotina</taxon>
        <taxon>Agaricomycetes</taxon>
        <taxon>Hymenochaetales</taxon>
        <taxon>Schizoporaceae</taxon>
        <taxon>Schizopora</taxon>
    </lineage>
</organism>
<dbReference type="PANTHER" id="PTHR12203:SF118">
    <property type="entry name" value="BETA-1,2-XYLOSYLTRANSFERASE 1"/>
    <property type="match status" value="1"/>
</dbReference>
<dbReference type="Pfam" id="PF05686">
    <property type="entry name" value="Glyco_transf_90"/>
    <property type="match status" value="1"/>
</dbReference>
<protein>
    <recommendedName>
        <fullName evidence="1">Glycosyl transferase CAP10 domain-containing protein</fullName>
    </recommendedName>
</protein>
<dbReference type="PANTHER" id="PTHR12203">
    <property type="entry name" value="KDEL LYS-ASP-GLU-LEU CONTAINING - RELATED"/>
    <property type="match status" value="1"/>
</dbReference>
<dbReference type="EMBL" id="KQ085912">
    <property type="protein sequence ID" value="KLO16771.1"/>
    <property type="molecule type" value="Genomic_DNA"/>
</dbReference>
<evidence type="ECO:0000313" key="2">
    <source>
        <dbReference type="EMBL" id="KLO16771.1"/>
    </source>
</evidence>
<evidence type="ECO:0000259" key="1">
    <source>
        <dbReference type="SMART" id="SM00672"/>
    </source>
</evidence>
<dbReference type="AlphaFoldDB" id="A0A0H2SI43"/>
<accession>A0A0H2SI43</accession>
<gene>
    <name evidence="2" type="ORF">SCHPADRAFT_926322</name>
</gene>
<evidence type="ECO:0000313" key="3">
    <source>
        <dbReference type="Proteomes" id="UP000053477"/>
    </source>
</evidence>
<dbReference type="OrthoDB" id="541052at2759"/>
<dbReference type="InParanoid" id="A0A0H2SI43"/>
<dbReference type="SMART" id="SM00672">
    <property type="entry name" value="CAP10"/>
    <property type="match status" value="1"/>
</dbReference>
<keyword evidence="3" id="KW-1185">Reference proteome</keyword>
<dbReference type="InterPro" id="IPR006598">
    <property type="entry name" value="CAP10"/>
</dbReference>